<gene>
    <name evidence="2" type="ORF">PECAL_4P01880</name>
</gene>
<keyword evidence="1" id="KW-0812">Transmembrane</keyword>
<comment type="caution">
    <text evidence="2">The sequence shown here is derived from an EMBL/GenBank/DDBJ whole genome shotgun (WGS) entry which is preliminary data.</text>
</comment>
<feature type="transmembrane region" description="Helical" evidence="1">
    <location>
        <begin position="277"/>
        <end position="299"/>
    </location>
</feature>
<evidence type="ECO:0000313" key="3">
    <source>
        <dbReference type="Proteomes" id="UP000789595"/>
    </source>
</evidence>
<accession>A0A8J2SM95</accession>
<feature type="transmembrane region" description="Helical" evidence="1">
    <location>
        <begin position="45"/>
        <end position="68"/>
    </location>
</feature>
<keyword evidence="1" id="KW-1133">Transmembrane helix</keyword>
<keyword evidence="1" id="KW-0472">Membrane</keyword>
<feature type="transmembrane region" description="Helical" evidence="1">
    <location>
        <begin position="208"/>
        <end position="231"/>
    </location>
</feature>
<keyword evidence="3" id="KW-1185">Reference proteome</keyword>
<evidence type="ECO:0000256" key="1">
    <source>
        <dbReference type="SAM" id="Phobius"/>
    </source>
</evidence>
<reference evidence="2" key="1">
    <citation type="submission" date="2021-11" db="EMBL/GenBank/DDBJ databases">
        <authorList>
            <consortium name="Genoscope - CEA"/>
            <person name="William W."/>
        </authorList>
    </citation>
    <scope>NUCLEOTIDE SEQUENCE</scope>
</reference>
<feature type="transmembrane region" description="Helical" evidence="1">
    <location>
        <begin position="178"/>
        <end position="196"/>
    </location>
</feature>
<dbReference type="Proteomes" id="UP000789595">
    <property type="component" value="Unassembled WGS sequence"/>
</dbReference>
<protein>
    <submittedName>
        <fullName evidence="2">Uncharacterized protein</fullName>
    </submittedName>
</protein>
<feature type="non-terminal residue" evidence="2">
    <location>
        <position position="312"/>
    </location>
</feature>
<organism evidence="2 3">
    <name type="scientific">Pelagomonas calceolata</name>
    <dbReference type="NCBI Taxonomy" id="35677"/>
    <lineage>
        <taxon>Eukaryota</taxon>
        <taxon>Sar</taxon>
        <taxon>Stramenopiles</taxon>
        <taxon>Ochrophyta</taxon>
        <taxon>Pelagophyceae</taxon>
        <taxon>Pelagomonadales</taxon>
        <taxon>Pelagomonadaceae</taxon>
        <taxon>Pelagomonas</taxon>
    </lineage>
</organism>
<dbReference type="EMBL" id="CAKKNE010000004">
    <property type="protein sequence ID" value="CAH0373023.1"/>
    <property type="molecule type" value="Genomic_DNA"/>
</dbReference>
<proteinExistence type="predicted"/>
<feature type="transmembrane region" description="Helical" evidence="1">
    <location>
        <begin position="110"/>
        <end position="129"/>
    </location>
</feature>
<evidence type="ECO:0000313" key="2">
    <source>
        <dbReference type="EMBL" id="CAH0373023.1"/>
    </source>
</evidence>
<feature type="transmembrane region" description="Helical" evidence="1">
    <location>
        <begin position="135"/>
        <end position="157"/>
    </location>
</feature>
<feature type="transmembrane region" description="Helical" evidence="1">
    <location>
        <begin position="243"/>
        <end position="265"/>
    </location>
</feature>
<dbReference type="AlphaFoldDB" id="A0A8J2SM95"/>
<sequence>MAEAEDLRALLSRQHSRIDALEKQLGVTPAEAEDVDLPAAEYNRVFAATVALLIYNCSSGLVISFTAAGGIEGNLSQFGYLLWPLPWTAIFGLCFGTLDSAEAGRRAIRLLRLCCVAHLIVVPLLHWTSGLRGQALFAIFQFLINIFYLPWLCGSMIELLRRRGSRRAQAEYYTSRSLKLAGFQILLLVAAVGQGINRKETYPRIYATFVFSASMSFAWKYMIAIFDVAAVNRREAAKLRLSCIQATALILVGAFVLSGLCGYVLSSQKEPPGAVVLLVGHVMLATGFSSIVPVGRLVWVARYHHGRDDSPA</sequence>
<name>A0A8J2SM95_9STRA</name>
<feature type="transmembrane region" description="Helical" evidence="1">
    <location>
        <begin position="80"/>
        <end position="98"/>
    </location>
</feature>